<comment type="similarity">
    <text evidence="1">Belongs to the YciI family.</text>
</comment>
<organism evidence="3 4">
    <name type="scientific">Undibacterium jejuense</name>
    <dbReference type="NCBI Taxonomy" id="1344949"/>
    <lineage>
        <taxon>Bacteria</taxon>
        <taxon>Pseudomonadati</taxon>
        <taxon>Pseudomonadota</taxon>
        <taxon>Betaproteobacteria</taxon>
        <taxon>Burkholderiales</taxon>
        <taxon>Oxalobacteraceae</taxon>
        <taxon>Undibacterium</taxon>
    </lineage>
</organism>
<dbReference type="InterPro" id="IPR005545">
    <property type="entry name" value="YCII"/>
</dbReference>
<dbReference type="PANTHER" id="PTHR37828">
    <property type="entry name" value="GSR2449 PROTEIN"/>
    <property type="match status" value="1"/>
</dbReference>
<dbReference type="RefSeq" id="WP_186912862.1">
    <property type="nucleotide sequence ID" value="NZ_JACOFV010000011.1"/>
</dbReference>
<dbReference type="Proteomes" id="UP000634011">
    <property type="component" value="Unassembled WGS sequence"/>
</dbReference>
<evidence type="ECO:0000313" key="4">
    <source>
        <dbReference type="Proteomes" id="UP000634011"/>
    </source>
</evidence>
<evidence type="ECO:0000259" key="2">
    <source>
        <dbReference type="Pfam" id="PF03795"/>
    </source>
</evidence>
<feature type="domain" description="YCII-related" evidence="2">
    <location>
        <begin position="11"/>
        <end position="81"/>
    </location>
</feature>
<evidence type="ECO:0000256" key="1">
    <source>
        <dbReference type="ARBA" id="ARBA00007689"/>
    </source>
</evidence>
<accession>A0A923HE67</accession>
<dbReference type="AlphaFoldDB" id="A0A923HE67"/>
<dbReference type="InterPro" id="IPR011008">
    <property type="entry name" value="Dimeric_a/b-barrel"/>
</dbReference>
<dbReference type="Gene3D" id="3.30.70.1060">
    <property type="entry name" value="Dimeric alpha+beta barrel"/>
    <property type="match status" value="1"/>
</dbReference>
<proteinExistence type="inferred from homology"/>
<dbReference type="Pfam" id="PF03795">
    <property type="entry name" value="YCII"/>
    <property type="match status" value="1"/>
</dbReference>
<name>A0A923HE67_9BURK</name>
<dbReference type="PANTHER" id="PTHR37828:SF1">
    <property type="entry name" value="YCII-RELATED DOMAIN-CONTAINING PROTEIN"/>
    <property type="match status" value="1"/>
</dbReference>
<sequence length="96" mass="11117">MFIIDLDYIKALTEVEKFIPEHRQFLEKYYASAKFVMSGRKEPRTGGIIIANCASRDEVEALIQEDPFHREAIARYTITEFIPTMTADFLENLKVA</sequence>
<reference evidence="3" key="1">
    <citation type="submission" date="2020-08" db="EMBL/GenBank/DDBJ databases">
        <title>Novel species isolated from subtropical streams in China.</title>
        <authorList>
            <person name="Lu H."/>
        </authorList>
    </citation>
    <scope>NUCLEOTIDE SEQUENCE</scope>
    <source>
        <strain evidence="3">KACC 12607</strain>
    </source>
</reference>
<evidence type="ECO:0000313" key="3">
    <source>
        <dbReference type="EMBL" id="MBC3862912.1"/>
    </source>
</evidence>
<gene>
    <name evidence="3" type="ORF">H8K32_12440</name>
</gene>
<comment type="caution">
    <text evidence="3">The sequence shown here is derived from an EMBL/GenBank/DDBJ whole genome shotgun (WGS) entry which is preliminary data.</text>
</comment>
<keyword evidence="4" id="KW-1185">Reference proteome</keyword>
<dbReference type="SUPFAM" id="SSF54909">
    <property type="entry name" value="Dimeric alpha+beta barrel"/>
    <property type="match status" value="1"/>
</dbReference>
<protein>
    <submittedName>
        <fullName evidence="3">GTP cyclohydrolase</fullName>
    </submittedName>
</protein>
<dbReference type="EMBL" id="JACOFV010000011">
    <property type="protein sequence ID" value="MBC3862912.1"/>
    <property type="molecule type" value="Genomic_DNA"/>
</dbReference>